<evidence type="ECO:0000256" key="1">
    <source>
        <dbReference type="SAM" id="MobiDB-lite"/>
    </source>
</evidence>
<feature type="region of interest" description="Disordered" evidence="1">
    <location>
        <begin position="127"/>
        <end position="273"/>
    </location>
</feature>
<feature type="region of interest" description="Disordered" evidence="1">
    <location>
        <begin position="42"/>
        <end position="103"/>
    </location>
</feature>
<organism evidence="2 3">
    <name type="scientific">Steinernema carpocapsae</name>
    <name type="common">Entomopathogenic nematode</name>
    <dbReference type="NCBI Taxonomy" id="34508"/>
    <lineage>
        <taxon>Eukaryota</taxon>
        <taxon>Metazoa</taxon>
        <taxon>Ecdysozoa</taxon>
        <taxon>Nematoda</taxon>
        <taxon>Chromadorea</taxon>
        <taxon>Rhabditida</taxon>
        <taxon>Tylenchina</taxon>
        <taxon>Panagrolaimomorpha</taxon>
        <taxon>Strongyloidoidea</taxon>
        <taxon>Steinernematidae</taxon>
        <taxon>Steinernema</taxon>
    </lineage>
</organism>
<feature type="compositionally biased region" description="Basic and acidic residues" evidence="1">
    <location>
        <begin position="254"/>
        <end position="272"/>
    </location>
</feature>
<comment type="caution">
    <text evidence="2">The sequence shown here is derived from an EMBL/GenBank/DDBJ whole genome shotgun (WGS) entry which is preliminary data.</text>
</comment>
<dbReference type="PANTHER" id="PTHR31128">
    <property type="entry name" value="PROTEIN CBR-CLEC-135-RELATED"/>
    <property type="match status" value="1"/>
</dbReference>
<protein>
    <submittedName>
        <fullName evidence="2">Uncharacterized protein</fullName>
    </submittedName>
</protein>
<feature type="compositionally biased region" description="Basic and acidic residues" evidence="1">
    <location>
        <begin position="186"/>
        <end position="198"/>
    </location>
</feature>
<proteinExistence type="predicted"/>
<dbReference type="PANTHER" id="PTHR31128:SF9">
    <property type="entry name" value="DUF3444 DOMAIN-CONTAINING PROTEIN-RELATED"/>
    <property type="match status" value="1"/>
</dbReference>
<dbReference type="Proteomes" id="UP000298663">
    <property type="component" value="Unassembled WGS sequence"/>
</dbReference>
<feature type="compositionally biased region" description="Basic and acidic residues" evidence="1">
    <location>
        <begin position="158"/>
        <end position="169"/>
    </location>
</feature>
<gene>
    <name evidence="2" type="ORF">L596_009231</name>
</gene>
<dbReference type="AlphaFoldDB" id="A0A4U5PF60"/>
<dbReference type="OrthoDB" id="5905608at2759"/>
<feature type="region of interest" description="Disordered" evidence="1">
    <location>
        <begin position="285"/>
        <end position="306"/>
    </location>
</feature>
<accession>A0A4U5PF60</accession>
<name>A0A4U5PF60_STECR</name>
<reference evidence="2 3" key="2">
    <citation type="journal article" date="2019" name="G3 (Bethesda)">
        <title>Hybrid Assembly of the Genome of the Entomopathogenic Nematode Steinernema carpocapsae Identifies the X-Chromosome.</title>
        <authorList>
            <person name="Serra L."/>
            <person name="Macchietto M."/>
            <person name="Macias-Munoz A."/>
            <person name="McGill C.J."/>
            <person name="Rodriguez I.M."/>
            <person name="Rodriguez B."/>
            <person name="Murad R."/>
            <person name="Mortazavi A."/>
        </authorList>
    </citation>
    <scope>NUCLEOTIDE SEQUENCE [LARGE SCALE GENOMIC DNA]</scope>
    <source>
        <strain evidence="2 3">ALL</strain>
    </source>
</reference>
<sequence>MFEKTPSRYVRQEISSSIYEEVNTSKKLKHIPHKKIACATLTSEATSARKPSTKSKKGDEVTLVRDVYPEVRSGRNSPASEPSPGSQSSSIDEPQFKRLDSRREKRSLWSLNDSLIRERLFVVAKKKTEPEEEYESVDEMDKRKMKHICFRNGRVVNSRKEPKASEKNQSEQPENEDEVLTAQDLRQIRSVESAEKDRKKGRRHRDRRGEVEKKAERKEKRDQEKKRRKKTSEHEREDSYRDDKRPVKPRSRKKYEEEPKDDSRSHRERENRSLWSLLEPTDLHESLHERGPNLSSASTEYENVGRLTDRDERLESESDVIGKAEGHFYLGAQRKESAERRCRRRQSFRFYHRVPSKSFLYDYTLIPVNLILWMVYRSCKGYHRHFPMMKAQAKGSKTEKWAVGNWPNSLLEFEKLNDLIKHYLKNPKQLDDSA</sequence>
<feature type="compositionally biased region" description="Basic and acidic residues" evidence="1">
    <location>
        <begin position="232"/>
        <end position="246"/>
    </location>
</feature>
<reference evidence="2 3" key="1">
    <citation type="journal article" date="2015" name="Genome Biol.">
        <title>Comparative genomics of Steinernema reveals deeply conserved gene regulatory networks.</title>
        <authorList>
            <person name="Dillman A.R."/>
            <person name="Macchietto M."/>
            <person name="Porter C.F."/>
            <person name="Rogers A."/>
            <person name="Williams B."/>
            <person name="Antoshechkin I."/>
            <person name="Lee M.M."/>
            <person name="Goodwin Z."/>
            <person name="Lu X."/>
            <person name="Lewis E.E."/>
            <person name="Goodrich-Blair H."/>
            <person name="Stock S.P."/>
            <person name="Adams B.J."/>
            <person name="Sternberg P.W."/>
            <person name="Mortazavi A."/>
        </authorList>
    </citation>
    <scope>NUCLEOTIDE SEQUENCE [LARGE SCALE GENOMIC DNA]</scope>
    <source>
        <strain evidence="2 3">ALL</strain>
    </source>
</reference>
<dbReference type="EMBL" id="AZBU02000002">
    <property type="protein sequence ID" value="TKR95006.1"/>
    <property type="molecule type" value="Genomic_DNA"/>
</dbReference>
<feature type="compositionally biased region" description="Basic and acidic residues" evidence="1">
    <location>
        <begin position="207"/>
        <end position="225"/>
    </location>
</feature>
<feature type="compositionally biased region" description="Low complexity" evidence="1">
    <location>
        <begin position="77"/>
        <end position="90"/>
    </location>
</feature>
<feature type="compositionally biased region" description="Basic and acidic residues" evidence="1">
    <location>
        <begin position="94"/>
        <end position="103"/>
    </location>
</feature>
<evidence type="ECO:0000313" key="3">
    <source>
        <dbReference type="Proteomes" id="UP000298663"/>
    </source>
</evidence>
<keyword evidence="3" id="KW-1185">Reference proteome</keyword>
<evidence type="ECO:0000313" key="2">
    <source>
        <dbReference type="EMBL" id="TKR95006.1"/>
    </source>
</evidence>
<feature type="compositionally biased region" description="Basic and acidic residues" evidence="1">
    <location>
        <begin position="56"/>
        <end position="73"/>
    </location>
</feature>